<dbReference type="EMBL" id="FRBX01000005">
    <property type="protein sequence ID" value="SHM93947.1"/>
    <property type="molecule type" value="Genomic_DNA"/>
</dbReference>
<dbReference type="Gene3D" id="2.40.170.20">
    <property type="entry name" value="TonB-dependent receptor, beta-barrel domain"/>
    <property type="match status" value="1"/>
</dbReference>
<evidence type="ECO:0000256" key="1">
    <source>
        <dbReference type="ARBA" id="ARBA00004571"/>
    </source>
</evidence>
<dbReference type="Pfam" id="PF07715">
    <property type="entry name" value="Plug"/>
    <property type="match status" value="1"/>
</dbReference>
<name>A0ABY1J6N2_9FLAO</name>
<gene>
    <name evidence="15" type="ORF">SAMN05444387_3504</name>
</gene>
<proteinExistence type="inferred from homology"/>
<evidence type="ECO:0000313" key="15">
    <source>
        <dbReference type="EMBL" id="SHM93947.1"/>
    </source>
</evidence>
<dbReference type="PROSITE" id="PS52016">
    <property type="entry name" value="TONB_DEPENDENT_REC_3"/>
    <property type="match status" value="1"/>
</dbReference>
<evidence type="ECO:0000259" key="13">
    <source>
        <dbReference type="Pfam" id="PF00593"/>
    </source>
</evidence>
<feature type="signal peptide" evidence="12">
    <location>
        <begin position="1"/>
        <end position="33"/>
    </location>
</feature>
<dbReference type="PANTHER" id="PTHR30069:SF29">
    <property type="entry name" value="HEMOGLOBIN AND HEMOGLOBIN-HAPTOGLOBIN-BINDING PROTEIN 1-RELATED"/>
    <property type="match status" value="1"/>
</dbReference>
<keyword evidence="16" id="KW-1185">Reference proteome</keyword>
<accession>A0ABY1J6N2</accession>
<evidence type="ECO:0000256" key="5">
    <source>
        <dbReference type="ARBA" id="ARBA00022729"/>
    </source>
</evidence>
<protein>
    <submittedName>
        <fullName evidence="15">Outer membrane receptor proteins, mostly Fe transport</fullName>
    </submittedName>
</protein>
<evidence type="ECO:0000256" key="10">
    <source>
        <dbReference type="PROSITE-ProRule" id="PRU01360"/>
    </source>
</evidence>
<keyword evidence="5 12" id="KW-0732">Signal</keyword>
<dbReference type="Gene3D" id="2.170.130.10">
    <property type="entry name" value="TonB-dependent receptor, plug domain"/>
    <property type="match status" value="1"/>
</dbReference>
<evidence type="ECO:0000256" key="9">
    <source>
        <dbReference type="ARBA" id="ARBA00023237"/>
    </source>
</evidence>
<dbReference type="SUPFAM" id="SSF56935">
    <property type="entry name" value="Porins"/>
    <property type="match status" value="1"/>
</dbReference>
<dbReference type="Gene3D" id="2.60.40.1120">
    <property type="entry name" value="Carboxypeptidase-like, regulatory domain"/>
    <property type="match status" value="1"/>
</dbReference>
<keyword evidence="9 10" id="KW-0998">Cell outer membrane</keyword>
<feature type="domain" description="TonB-dependent receptor-like beta-barrel" evidence="13">
    <location>
        <begin position="299"/>
        <end position="729"/>
    </location>
</feature>
<evidence type="ECO:0000256" key="6">
    <source>
        <dbReference type="ARBA" id="ARBA00023077"/>
    </source>
</evidence>
<keyword evidence="6 11" id="KW-0798">TonB box</keyword>
<dbReference type="InterPro" id="IPR008969">
    <property type="entry name" value="CarboxyPept-like_regulatory"/>
</dbReference>
<keyword evidence="2 10" id="KW-0813">Transport</keyword>
<dbReference type="InterPro" id="IPR037066">
    <property type="entry name" value="Plug_dom_sf"/>
</dbReference>
<feature type="domain" description="TonB-dependent receptor plug" evidence="14">
    <location>
        <begin position="155"/>
        <end position="233"/>
    </location>
</feature>
<evidence type="ECO:0000256" key="11">
    <source>
        <dbReference type="RuleBase" id="RU003357"/>
    </source>
</evidence>
<evidence type="ECO:0000256" key="7">
    <source>
        <dbReference type="ARBA" id="ARBA00023136"/>
    </source>
</evidence>
<dbReference type="InterPro" id="IPR012910">
    <property type="entry name" value="Plug_dom"/>
</dbReference>
<dbReference type="Proteomes" id="UP000184216">
    <property type="component" value="Unassembled WGS sequence"/>
</dbReference>
<evidence type="ECO:0000256" key="8">
    <source>
        <dbReference type="ARBA" id="ARBA00023170"/>
    </source>
</evidence>
<keyword evidence="7 10" id="KW-0472">Membrane</keyword>
<evidence type="ECO:0000259" key="14">
    <source>
        <dbReference type="Pfam" id="PF07715"/>
    </source>
</evidence>
<comment type="caution">
    <text evidence="15">The sequence shown here is derived from an EMBL/GenBank/DDBJ whole genome shotgun (WGS) entry which is preliminary data.</text>
</comment>
<comment type="similarity">
    <text evidence="10 11">Belongs to the TonB-dependent receptor family.</text>
</comment>
<dbReference type="InterPro" id="IPR000531">
    <property type="entry name" value="Beta-barrel_TonB"/>
</dbReference>
<keyword evidence="3 10" id="KW-1134">Transmembrane beta strand</keyword>
<keyword evidence="8 15" id="KW-0675">Receptor</keyword>
<feature type="chain" id="PRO_5046328072" evidence="12">
    <location>
        <begin position="34"/>
        <end position="774"/>
    </location>
</feature>
<sequence length="774" mass="86902">MGYNCLLSHFSYKKLVSKSIIIFCLFCFSGLFAQSQANITGNVKSSENENLIGAGISFDINNQKYSVLSDTLGNFSKDISLGKITITINQLGYLDKTLNIDLVKDTVISIVLEKDISLLKEVIIENDKKNGISTLSGGKLSFNLKELSSLPTVLGATDIIKILQLTPGVQNSGDANGYLYVRGGDPGHNAILYNGTPVYGMSHLLGIFPFYNADHIKEVEFDKSSSNAKYGGRLSSTTLLIPNKKIPTEFTIQGNVGILASQLNFAIPVTEKTGVYISGRKTYIDEIIEPLINSSSQNNDVQNMKYGFSDGNITFVSQISKNNLFAVDAFVSGDKLKINDDNLSLKTRLKWSNFTVSPSVTTALSSKTSMSNAVYFSQYSNDLSMEQATIQFGVSSYVKDFGFTNSFRFWIKNIPVESGLQYVYHDLQPQKVNVENFSSSNNTSQNSMITANEAAIFTTIKPKLTDKLNAELGLRINYYTSGSQSSYLHFQPRLLLNYIANEKFSFYGSYNKQYQYLSLITTSSVGIPTDFWIASSDGIKPQSSDEFAIGSNQNISKNLVSSLGGFYRSMKDLLEYPYGITQFNETTTLKNDLLVGKGKAYGLEFMLRKNNGKFTGWLSYTLSWSDRNFDELNNGKTYFAKYDRRHNLSLVGMYDLNSKWNFGVTQIFSSGNRFTMPTSWYFINNNPVKEYSEYNNAQMPNYIRTDLSANYFFFKTNKKESALNFSIYNTFNIDNPIYVVLDVKVADDKSSVVVKQDKKVLYRILPSISWRFKF</sequence>
<evidence type="ECO:0000313" key="16">
    <source>
        <dbReference type="Proteomes" id="UP000184216"/>
    </source>
</evidence>
<reference evidence="15 16" key="1">
    <citation type="submission" date="2016-11" db="EMBL/GenBank/DDBJ databases">
        <authorList>
            <person name="Varghese N."/>
            <person name="Submissions S."/>
        </authorList>
    </citation>
    <scope>NUCLEOTIDE SEQUENCE [LARGE SCALE GENOMIC DNA]</scope>
    <source>
        <strain evidence="15 16">DSM 6368</strain>
    </source>
</reference>
<comment type="subcellular location">
    <subcellularLocation>
        <location evidence="1 10">Cell outer membrane</location>
        <topology evidence="1 10">Multi-pass membrane protein</topology>
    </subcellularLocation>
</comment>
<dbReference type="PANTHER" id="PTHR30069">
    <property type="entry name" value="TONB-DEPENDENT OUTER MEMBRANE RECEPTOR"/>
    <property type="match status" value="1"/>
</dbReference>
<evidence type="ECO:0000256" key="2">
    <source>
        <dbReference type="ARBA" id="ARBA00022448"/>
    </source>
</evidence>
<dbReference type="InterPro" id="IPR039426">
    <property type="entry name" value="TonB-dep_rcpt-like"/>
</dbReference>
<evidence type="ECO:0000256" key="4">
    <source>
        <dbReference type="ARBA" id="ARBA00022692"/>
    </source>
</evidence>
<keyword evidence="4 10" id="KW-0812">Transmembrane</keyword>
<dbReference type="Pfam" id="PF00593">
    <property type="entry name" value="TonB_dep_Rec_b-barrel"/>
    <property type="match status" value="1"/>
</dbReference>
<evidence type="ECO:0000256" key="12">
    <source>
        <dbReference type="SAM" id="SignalP"/>
    </source>
</evidence>
<dbReference type="InterPro" id="IPR036942">
    <property type="entry name" value="Beta-barrel_TonB_sf"/>
</dbReference>
<organism evidence="15 16">
    <name type="scientific">Flavobacterium pectinovorum</name>
    <dbReference type="NCBI Taxonomy" id="29533"/>
    <lineage>
        <taxon>Bacteria</taxon>
        <taxon>Pseudomonadati</taxon>
        <taxon>Bacteroidota</taxon>
        <taxon>Flavobacteriia</taxon>
        <taxon>Flavobacteriales</taxon>
        <taxon>Flavobacteriaceae</taxon>
        <taxon>Flavobacterium</taxon>
    </lineage>
</organism>
<evidence type="ECO:0000256" key="3">
    <source>
        <dbReference type="ARBA" id="ARBA00022452"/>
    </source>
</evidence>
<dbReference type="SUPFAM" id="SSF49464">
    <property type="entry name" value="Carboxypeptidase regulatory domain-like"/>
    <property type="match status" value="1"/>
</dbReference>